<evidence type="ECO:0000256" key="2">
    <source>
        <dbReference type="SAM" id="Phobius"/>
    </source>
</evidence>
<feature type="transmembrane region" description="Helical" evidence="2">
    <location>
        <begin position="311"/>
        <end position="329"/>
    </location>
</feature>
<feature type="compositionally biased region" description="Basic and acidic residues" evidence="1">
    <location>
        <begin position="379"/>
        <end position="397"/>
    </location>
</feature>
<keyword evidence="2" id="KW-0472">Membrane</keyword>
<name>A0A8H4CE89_COLGL</name>
<feature type="transmembrane region" description="Helical" evidence="2">
    <location>
        <begin position="112"/>
        <end position="137"/>
    </location>
</feature>
<dbReference type="GeneID" id="69010947"/>
<feature type="transmembrane region" description="Helical" evidence="2">
    <location>
        <begin position="55"/>
        <end position="72"/>
    </location>
</feature>
<dbReference type="Proteomes" id="UP000613401">
    <property type="component" value="Unassembled WGS sequence"/>
</dbReference>
<sequence>MRVLSLQIRIDEGFQHHQGSVITLETTNISPFSQQQNYTDRCSNITNITGNMSINMFRGFIFAMMFAAAVMADEGDDFANNILSDLAPLLALFGEQVTMQFMSQSLGWADNILLAVAPLGIITIIVSAIRVGGLGFLKALIGRARENLAVAEQELMSSTSTETCELWNGHEVIRCMGSAPVTEFICLLPESGINESTKIQVKAFKDVNKHQLSEQEPLGLRLRKASPFHSPAASKENLENIIVTRISRKSAPNISLNAHNLTTRAEVRAAAVWGIVIQLGLVVFAACAVYHPSLSYSKDGSTIARHAFPCYSVGTLLLVVGMLLCAHVVESSTKETQFRPSQGIRAQLVWLQQTKTVSDQVFNSFAIYAKTERSSIMKSVRMDEDKTDQQVDKKSSSEDISSTQESTTTSEESFSAPLRLGASVGPFIGICGYIVQFLVAIVLLTATRSWVRRHLATAPASHKISPGYELDWFAATFANVGEAPWNPVNARARSGKGSDTDRRWQLGRLEANIDDSGSPVKMTDSSADDAPDSAAHAIVKIRRNLAQLSNWKGPASAEAISLARSIEAVMDFFFRHSEKESYTWSLKTVGRQSVQFCLTRKDGKWTAYSDELEAALSLWLFSAEGGEKEQEKDYVDALPVGDRRDDSWLRAEGSPGRRGLRVLGTYSDSLHRDLSWWMSSESARIVRAHQFFEGDDATEILEYKNHRVVGSAGVNSIPRQPGDTSKYRVTELSHCNVEHYKWADDDGPGVLATEFHGTLNSLYALDIFSSFFGAAAKTLEENSFSGLAEVHPNTAATGKEAWKFFFLRQDQLSNLAKRIENIGLGNLDDIYLSMIPSLSVVKKLPAGTAIVELARQPARLGLWTEFGGVYVWLLSIAKTYPTLNDFSIQVIAVALEFLRQVSMALDVTKMAPLSPDLEEWALKTLEDLKKRLQDDIRSWPEAHRTVAALLRLYKIQRREWECGIPLTGGSLEDQSSYDYPKSFHHTKLHQATLSDSHDPGSVVSAVLNEDINAKDIFGWTPLQIFVVFWGKSQSPRLIWMDATTLRLQIWTNA</sequence>
<accession>A0A8H4CE89</accession>
<dbReference type="RefSeq" id="XP_045261489.1">
    <property type="nucleotide sequence ID" value="XM_045403857.1"/>
</dbReference>
<evidence type="ECO:0000256" key="1">
    <source>
        <dbReference type="SAM" id="MobiDB-lite"/>
    </source>
</evidence>
<organism evidence="3 4">
    <name type="scientific">Colletotrichum gloeosporioides</name>
    <name type="common">Anthracnose fungus</name>
    <name type="synonym">Glomerella cingulata</name>
    <dbReference type="NCBI Taxonomy" id="474922"/>
    <lineage>
        <taxon>Eukaryota</taxon>
        <taxon>Fungi</taxon>
        <taxon>Dikarya</taxon>
        <taxon>Ascomycota</taxon>
        <taxon>Pezizomycotina</taxon>
        <taxon>Sordariomycetes</taxon>
        <taxon>Hypocreomycetidae</taxon>
        <taxon>Glomerellales</taxon>
        <taxon>Glomerellaceae</taxon>
        <taxon>Colletotrichum</taxon>
        <taxon>Colletotrichum gloeosporioides species complex</taxon>
    </lineage>
</organism>
<evidence type="ECO:0008006" key="5">
    <source>
        <dbReference type="Google" id="ProtNLM"/>
    </source>
</evidence>
<evidence type="ECO:0000313" key="3">
    <source>
        <dbReference type="EMBL" id="KAF3802330.1"/>
    </source>
</evidence>
<keyword evidence="2" id="KW-1133">Transmembrane helix</keyword>
<keyword evidence="2" id="KW-0812">Transmembrane</keyword>
<feature type="transmembrane region" description="Helical" evidence="2">
    <location>
        <begin position="424"/>
        <end position="446"/>
    </location>
</feature>
<proteinExistence type="predicted"/>
<reference evidence="3" key="1">
    <citation type="journal article" date="2020" name="Phytopathology">
        <title>Genome sequence and comparative analysis of Colletotrichum gloeosporioides isolated from Liriodendron leaves.</title>
        <authorList>
            <person name="Fu F.F."/>
            <person name="Hao Z."/>
            <person name="Wang P."/>
            <person name="Lu Y."/>
            <person name="Xue L.J."/>
            <person name="Wei G."/>
            <person name="Tian Y."/>
            <person name="Baishi H."/>
            <person name="Xu H."/>
            <person name="Shi J."/>
            <person name="Cheng T."/>
            <person name="Wang G."/>
            <person name="Yi Y."/>
            <person name="Chen J."/>
        </authorList>
    </citation>
    <scope>NUCLEOTIDE SEQUENCE</scope>
    <source>
        <strain evidence="3">Lc1</strain>
    </source>
</reference>
<feature type="region of interest" description="Disordered" evidence="1">
    <location>
        <begin position="379"/>
        <end position="412"/>
    </location>
</feature>
<dbReference type="AlphaFoldDB" id="A0A8H4CE89"/>
<keyword evidence="4" id="KW-1185">Reference proteome</keyword>
<protein>
    <recommendedName>
        <fullName evidence="5">Ankyrin repeat protein</fullName>
    </recommendedName>
</protein>
<gene>
    <name evidence="3" type="ORF">GCG54_00003789</name>
</gene>
<feature type="compositionally biased region" description="Low complexity" evidence="1">
    <location>
        <begin position="398"/>
        <end position="412"/>
    </location>
</feature>
<feature type="transmembrane region" description="Helical" evidence="2">
    <location>
        <begin position="270"/>
        <end position="291"/>
    </location>
</feature>
<evidence type="ECO:0000313" key="4">
    <source>
        <dbReference type="Proteomes" id="UP000613401"/>
    </source>
</evidence>
<dbReference type="EMBL" id="WVTB01000064">
    <property type="protein sequence ID" value="KAF3802330.1"/>
    <property type="molecule type" value="Genomic_DNA"/>
</dbReference>
<comment type="caution">
    <text evidence="3">The sequence shown here is derived from an EMBL/GenBank/DDBJ whole genome shotgun (WGS) entry which is preliminary data.</text>
</comment>
<reference evidence="3" key="2">
    <citation type="submission" date="2020-03" db="EMBL/GenBank/DDBJ databases">
        <authorList>
            <person name="Fu F.-F."/>
            <person name="Chen J."/>
        </authorList>
    </citation>
    <scope>NUCLEOTIDE SEQUENCE</scope>
    <source>
        <strain evidence="3">Lc1</strain>
    </source>
</reference>